<dbReference type="EMBL" id="OOIL02005153">
    <property type="protein sequence ID" value="VFQ94130.1"/>
    <property type="molecule type" value="Genomic_DNA"/>
</dbReference>
<dbReference type="SUPFAM" id="SSF81383">
    <property type="entry name" value="F-box domain"/>
    <property type="match status" value="1"/>
</dbReference>
<feature type="transmembrane region" description="Helical" evidence="1">
    <location>
        <begin position="310"/>
        <end position="331"/>
    </location>
</feature>
<dbReference type="Proteomes" id="UP000595140">
    <property type="component" value="Unassembled WGS sequence"/>
</dbReference>
<keyword evidence="1" id="KW-0812">Transmembrane</keyword>
<dbReference type="PANTHER" id="PTHR33736:SF18">
    <property type="entry name" value="F-BOX DOMAIN-CONTAINING PROTEIN"/>
    <property type="match status" value="1"/>
</dbReference>
<dbReference type="InterPro" id="IPR036047">
    <property type="entry name" value="F-box-like_dom_sf"/>
</dbReference>
<proteinExistence type="predicted"/>
<keyword evidence="1" id="KW-1133">Transmembrane helix</keyword>
<dbReference type="InterPro" id="IPR045283">
    <property type="entry name" value="AT3G44326-like"/>
</dbReference>
<evidence type="ECO:0000256" key="1">
    <source>
        <dbReference type="SAM" id="Phobius"/>
    </source>
</evidence>
<dbReference type="PANTHER" id="PTHR33736">
    <property type="entry name" value="F-BOX PROTEIN-RELATED"/>
    <property type="match status" value="1"/>
</dbReference>
<protein>
    <recommendedName>
        <fullName evidence="4">F-box domain-containing protein</fullName>
    </recommendedName>
</protein>
<name>A0A484MZB3_9ASTE</name>
<reference evidence="2 3" key="1">
    <citation type="submission" date="2018-04" db="EMBL/GenBank/DDBJ databases">
        <authorList>
            <person name="Vogel A."/>
        </authorList>
    </citation>
    <scope>NUCLEOTIDE SEQUENCE [LARGE SCALE GENOMIC DNA]</scope>
</reference>
<evidence type="ECO:0008006" key="4">
    <source>
        <dbReference type="Google" id="ProtNLM"/>
    </source>
</evidence>
<organism evidence="2 3">
    <name type="scientific">Cuscuta campestris</name>
    <dbReference type="NCBI Taxonomy" id="132261"/>
    <lineage>
        <taxon>Eukaryota</taxon>
        <taxon>Viridiplantae</taxon>
        <taxon>Streptophyta</taxon>
        <taxon>Embryophyta</taxon>
        <taxon>Tracheophyta</taxon>
        <taxon>Spermatophyta</taxon>
        <taxon>Magnoliopsida</taxon>
        <taxon>eudicotyledons</taxon>
        <taxon>Gunneridae</taxon>
        <taxon>Pentapetalae</taxon>
        <taxon>asterids</taxon>
        <taxon>lamiids</taxon>
        <taxon>Solanales</taxon>
        <taxon>Convolvulaceae</taxon>
        <taxon>Cuscuteae</taxon>
        <taxon>Cuscuta</taxon>
        <taxon>Cuscuta subgen. Grammica</taxon>
        <taxon>Cuscuta sect. Cleistogrammica</taxon>
    </lineage>
</organism>
<gene>
    <name evidence="2" type="ORF">CCAM_LOCUS35906</name>
</gene>
<keyword evidence="1" id="KW-0472">Membrane</keyword>
<dbReference type="AlphaFoldDB" id="A0A484MZB3"/>
<accession>A0A484MZB3</accession>
<dbReference type="OrthoDB" id="671172at2759"/>
<sequence length="338" mass="37735">MPSSTTTAAATTADHGEGTAITALHPEIIRTHLLTRLDGPTLASAGAAFTELHTLCSEDNLWRRLCHSSWPSTADPIVRHAISAFPSGHRSFFSDSFPTIHRRRDHLPCHRPPATELISAVDIFHGEKSIYSKAIVSETVSNWFSSSPFRVELLNTKGTPARFFPCPAGQEELEEQLALSWILIDPSGKRSVNVSSLKPVGFRQNCFTGNIEIRFATVLEGGGGEWVQFSVVVTCEGKEGGEAHVREASMQVEDMEGKSVKGKESLVIIQEAMGMERRKRKEGEEKERYEEFERRKRERKEIKERREKRLDLACIAAGLFTLIVFLTLVLFGSGRVVW</sequence>
<keyword evidence="3" id="KW-1185">Reference proteome</keyword>
<evidence type="ECO:0000313" key="3">
    <source>
        <dbReference type="Proteomes" id="UP000595140"/>
    </source>
</evidence>
<evidence type="ECO:0000313" key="2">
    <source>
        <dbReference type="EMBL" id="VFQ94130.1"/>
    </source>
</evidence>